<reference evidence="4" key="1">
    <citation type="submission" date="2025-08" db="UniProtKB">
        <authorList>
            <consortium name="RefSeq"/>
        </authorList>
    </citation>
    <scope>IDENTIFICATION</scope>
    <source>
        <strain evidence="4">OHB3-1</strain>
    </source>
</reference>
<dbReference type="OrthoDB" id="1918565at2759"/>
<dbReference type="PANTHER" id="PTHR32278:SF143">
    <property type="entry name" value="F-BOX PROTEIN PP2-B1"/>
    <property type="match status" value="1"/>
</dbReference>
<dbReference type="CDD" id="cd22162">
    <property type="entry name" value="F-box_AtSKIP3-like"/>
    <property type="match status" value="1"/>
</dbReference>
<gene>
    <name evidence="4" type="primary">LOC111007056</name>
</gene>
<organism evidence="3 4">
    <name type="scientific">Momordica charantia</name>
    <name type="common">Bitter gourd</name>
    <name type="synonym">Balsam pear</name>
    <dbReference type="NCBI Taxonomy" id="3673"/>
    <lineage>
        <taxon>Eukaryota</taxon>
        <taxon>Viridiplantae</taxon>
        <taxon>Streptophyta</taxon>
        <taxon>Embryophyta</taxon>
        <taxon>Tracheophyta</taxon>
        <taxon>Spermatophyta</taxon>
        <taxon>Magnoliopsida</taxon>
        <taxon>eudicotyledons</taxon>
        <taxon>Gunneridae</taxon>
        <taxon>Pentapetalae</taxon>
        <taxon>rosids</taxon>
        <taxon>fabids</taxon>
        <taxon>Cucurbitales</taxon>
        <taxon>Cucurbitaceae</taxon>
        <taxon>Momordiceae</taxon>
        <taxon>Momordica</taxon>
    </lineage>
</organism>
<dbReference type="SUPFAM" id="SSF81383">
    <property type="entry name" value="F-box domain"/>
    <property type="match status" value="1"/>
</dbReference>
<protein>
    <submittedName>
        <fullName evidence="4">F-box protein PP2-B10-like isoform X1</fullName>
    </submittedName>
</protein>
<dbReference type="InterPro" id="IPR001810">
    <property type="entry name" value="F-box_dom"/>
</dbReference>
<evidence type="ECO:0000259" key="2">
    <source>
        <dbReference type="PROSITE" id="PS50181"/>
    </source>
</evidence>
<evidence type="ECO:0000313" key="3">
    <source>
        <dbReference type="Proteomes" id="UP000504603"/>
    </source>
</evidence>
<sequence length="325" mass="37121">MLSLCLKESVEQSFRIHGQEMEEETMTGTEGEEIADFSSLPEGVIANILSLTGPSDACRSSTVSRAFHAAAQSDIVWDRFLPTDWYDLICRRKPSDLNIDPISSSKKEIFFSLCDNPLLTDDGKKLSFSLDKWSGKKCIMLGARDLSIVWGDTSVYWTWESHPESRFAEVVVILKVWWLEIRGKISSGMLSPATTYAAYFVFRMRERRYYGFNIDPVDAMVGIVGSEYCMKSVCLDPYLDDPHQRRRRVPRAGNNLPENMSGLEQPRERDDGWFETELGEFHIDGGDDEVEMILKEVKCNDSKRVLVVQGIQIRPKVNSTLHFHR</sequence>
<evidence type="ECO:0000313" key="4">
    <source>
        <dbReference type="RefSeq" id="XP_022134921.1"/>
    </source>
</evidence>
<keyword evidence="3" id="KW-1185">Reference proteome</keyword>
<dbReference type="PROSITE" id="PS50181">
    <property type="entry name" value="FBOX"/>
    <property type="match status" value="1"/>
</dbReference>
<dbReference type="Pfam" id="PF12937">
    <property type="entry name" value="F-box-like"/>
    <property type="match status" value="1"/>
</dbReference>
<evidence type="ECO:0000256" key="1">
    <source>
        <dbReference type="SAM" id="MobiDB-lite"/>
    </source>
</evidence>
<dbReference type="Pfam" id="PF14299">
    <property type="entry name" value="PP2"/>
    <property type="match status" value="1"/>
</dbReference>
<dbReference type="InterPro" id="IPR036047">
    <property type="entry name" value="F-box-like_dom_sf"/>
</dbReference>
<dbReference type="RefSeq" id="XP_022134921.1">
    <property type="nucleotide sequence ID" value="XM_022279229.1"/>
</dbReference>
<dbReference type="PANTHER" id="PTHR32278">
    <property type="entry name" value="F-BOX DOMAIN-CONTAINING PROTEIN"/>
    <property type="match status" value="1"/>
</dbReference>
<proteinExistence type="predicted"/>
<feature type="region of interest" description="Disordered" evidence="1">
    <location>
        <begin position="245"/>
        <end position="267"/>
    </location>
</feature>
<dbReference type="Gene3D" id="1.20.1280.50">
    <property type="match status" value="1"/>
</dbReference>
<accession>A0A6J1BZ47</accession>
<name>A0A6J1BZ47_MOMCH</name>
<feature type="domain" description="F-box" evidence="2">
    <location>
        <begin position="34"/>
        <end position="80"/>
    </location>
</feature>
<dbReference type="GeneID" id="111007056"/>
<dbReference type="AlphaFoldDB" id="A0A6J1BZ47"/>
<dbReference type="KEGG" id="mcha:111007056"/>
<dbReference type="InterPro" id="IPR025886">
    <property type="entry name" value="PP2-like"/>
</dbReference>
<dbReference type="Proteomes" id="UP000504603">
    <property type="component" value="Unplaced"/>
</dbReference>